<evidence type="ECO:0000256" key="1">
    <source>
        <dbReference type="ARBA" id="ARBA00023015"/>
    </source>
</evidence>
<keyword evidence="1" id="KW-0805">Transcription regulation</keyword>
<evidence type="ECO:0000313" key="7">
    <source>
        <dbReference type="Proteomes" id="UP000597444"/>
    </source>
</evidence>
<keyword evidence="3" id="KW-0804">Transcription</keyword>
<dbReference type="PANTHER" id="PTHR30055">
    <property type="entry name" value="HTH-TYPE TRANSCRIPTIONAL REGULATOR RUTR"/>
    <property type="match status" value="1"/>
</dbReference>
<protein>
    <submittedName>
        <fullName evidence="6">TetR family transcriptional regulator</fullName>
    </submittedName>
</protein>
<name>A0A8J3N4J3_9CHLR</name>
<dbReference type="PANTHER" id="PTHR30055:SF234">
    <property type="entry name" value="HTH-TYPE TRANSCRIPTIONAL REGULATOR BETI"/>
    <property type="match status" value="1"/>
</dbReference>
<evidence type="ECO:0000259" key="5">
    <source>
        <dbReference type="PROSITE" id="PS50977"/>
    </source>
</evidence>
<dbReference type="SUPFAM" id="SSF48498">
    <property type="entry name" value="Tetracyclin repressor-like, C-terminal domain"/>
    <property type="match status" value="1"/>
</dbReference>
<evidence type="ECO:0000256" key="3">
    <source>
        <dbReference type="ARBA" id="ARBA00023163"/>
    </source>
</evidence>
<dbReference type="GO" id="GO:0003700">
    <property type="term" value="F:DNA-binding transcription factor activity"/>
    <property type="evidence" value="ECO:0007669"/>
    <property type="project" value="TreeGrafter"/>
</dbReference>
<dbReference type="PROSITE" id="PS50977">
    <property type="entry name" value="HTH_TETR_2"/>
    <property type="match status" value="1"/>
</dbReference>
<dbReference type="PRINTS" id="PR00455">
    <property type="entry name" value="HTHTETR"/>
</dbReference>
<evidence type="ECO:0000256" key="4">
    <source>
        <dbReference type="PROSITE-ProRule" id="PRU00335"/>
    </source>
</evidence>
<dbReference type="InterPro" id="IPR050109">
    <property type="entry name" value="HTH-type_TetR-like_transc_reg"/>
</dbReference>
<evidence type="ECO:0000313" key="6">
    <source>
        <dbReference type="EMBL" id="GHO98094.1"/>
    </source>
</evidence>
<feature type="domain" description="HTH tetR-type" evidence="5">
    <location>
        <begin position="11"/>
        <end position="71"/>
    </location>
</feature>
<dbReference type="InterPro" id="IPR036271">
    <property type="entry name" value="Tet_transcr_reg_TetR-rel_C_sf"/>
</dbReference>
<organism evidence="6 7">
    <name type="scientific">Reticulibacter mediterranei</name>
    <dbReference type="NCBI Taxonomy" id="2778369"/>
    <lineage>
        <taxon>Bacteria</taxon>
        <taxon>Bacillati</taxon>
        <taxon>Chloroflexota</taxon>
        <taxon>Ktedonobacteria</taxon>
        <taxon>Ktedonobacterales</taxon>
        <taxon>Reticulibacteraceae</taxon>
        <taxon>Reticulibacter</taxon>
    </lineage>
</organism>
<dbReference type="InterPro" id="IPR009057">
    <property type="entry name" value="Homeodomain-like_sf"/>
</dbReference>
<feature type="DNA-binding region" description="H-T-H motif" evidence="4">
    <location>
        <begin position="34"/>
        <end position="53"/>
    </location>
</feature>
<dbReference type="Pfam" id="PF00440">
    <property type="entry name" value="TetR_N"/>
    <property type="match status" value="1"/>
</dbReference>
<dbReference type="GO" id="GO:0000976">
    <property type="term" value="F:transcription cis-regulatory region binding"/>
    <property type="evidence" value="ECO:0007669"/>
    <property type="project" value="TreeGrafter"/>
</dbReference>
<comment type="caution">
    <text evidence="6">The sequence shown here is derived from an EMBL/GenBank/DDBJ whole genome shotgun (WGS) entry which is preliminary data.</text>
</comment>
<gene>
    <name evidence="6" type="ORF">KSF_081420</name>
</gene>
<reference evidence="6" key="1">
    <citation type="submission" date="2020-10" db="EMBL/GenBank/DDBJ databases">
        <title>Taxonomic study of unclassified bacteria belonging to the class Ktedonobacteria.</title>
        <authorList>
            <person name="Yabe S."/>
            <person name="Wang C.M."/>
            <person name="Zheng Y."/>
            <person name="Sakai Y."/>
            <person name="Cavaletti L."/>
            <person name="Monciardini P."/>
            <person name="Donadio S."/>
        </authorList>
    </citation>
    <scope>NUCLEOTIDE SEQUENCE</scope>
    <source>
        <strain evidence="6">ID150040</strain>
    </source>
</reference>
<proteinExistence type="predicted"/>
<dbReference type="Proteomes" id="UP000597444">
    <property type="component" value="Unassembled WGS sequence"/>
</dbReference>
<sequence>MTRSVKAHEYAEKRNAILDVAQRYITTKGYEQMTTQDILEALQISRGAFYHYFESKQALLMALVERAGEQAEQLVLPIVSDREMSAQDKLRRVFAVLNQYKQENLDPVFAFMRVWYADENALFRQKLYQARVKRLAPWLSQIIREGVAEGVFTTPYPDQAARMIFSLLEDFGYVAVELLLAEDGVHPDTERLVQMGEATADALERVLGMKPGGLRQSWREDFLRWQDLLA</sequence>
<dbReference type="InterPro" id="IPR049149">
    <property type="entry name" value="TetR/AcrR_C"/>
</dbReference>
<dbReference type="EMBL" id="BNJK01000002">
    <property type="protein sequence ID" value="GHO98094.1"/>
    <property type="molecule type" value="Genomic_DNA"/>
</dbReference>
<dbReference type="AlphaFoldDB" id="A0A8J3N4J3"/>
<dbReference type="InterPro" id="IPR023772">
    <property type="entry name" value="DNA-bd_HTH_TetR-type_CS"/>
</dbReference>
<dbReference type="Gene3D" id="1.10.357.10">
    <property type="entry name" value="Tetracycline Repressor, domain 2"/>
    <property type="match status" value="1"/>
</dbReference>
<accession>A0A8J3N4J3</accession>
<evidence type="ECO:0000256" key="2">
    <source>
        <dbReference type="ARBA" id="ARBA00023125"/>
    </source>
</evidence>
<dbReference type="PROSITE" id="PS01081">
    <property type="entry name" value="HTH_TETR_1"/>
    <property type="match status" value="1"/>
</dbReference>
<dbReference type="Pfam" id="PF21303">
    <property type="entry name" value="TetR_C_39"/>
    <property type="match status" value="1"/>
</dbReference>
<dbReference type="InterPro" id="IPR001647">
    <property type="entry name" value="HTH_TetR"/>
</dbReference>
<dbReference type="SUPFAM" id="SSF46689">
    <property type="entry name" value="Homeodomain-like"/>
    <property type="match status" value="1"/>
</dbReference>
<keyword evidence="2 4" id="KW-0238">DNA-binding</keyword>
<keyword evidence="7" id="KW-1185">Reference proteome</keyword>